<evidence type="ECO:0000313" key="5">
    <source>
        <dbReference type="Proteomes" id="UP000000305"/>
    </source>
</evidence>
<gene>
    <name evidence="4" type="ORF">DAPPUDRAFT_309208</name>
</gene>
<dbReference type="KEGG" id="dpx:DAPPUDRAFT_309208"/>
<feature type="compositionally biased region" description="Polar residues" evidence="2">
    <location>
        <begin position="796"/>
        <end position="819"/>
    </location>
</feature>
<name>E9HAR2_DAPPU</name>
<feature type="domain" description="Timeless C-terminal" evidence="3">
    <location>
        <begin position="654"/>
        <end position="755"/>
    </location>
</feature>
<dbReference type="InterPro" id="IPR044998">
    <property type="entry name" value="Timeless"/>
</dbReference>
<feature type="compositionally biased region" description="Basic and acidic residues" evidence="2">
    <location>
        <begin position="821"/>
        <end position="830"/>
    </location>
</feature>
<sequence length="896" mass="101887">MTLERDIESSSSSWLHRTNYAAIILHARSQSPSISKAYSIYRQSCVNFEMDEWVKLSGNVPSLSLVSLGTFHNSKYHASNECLDCLNEINAKLNDKGPHTYPLRRALIFMDIFKKDLIPILIHTVGSDDFTRWMFSRRGKQPNATTPMSKLFVHELNNFLYVAKETFVLNPLATRSIFEHLNCLLANVPQQPISKDDCESDEWIVTIAQLITLIFKDHTPEKIQKLVSSEQTHSEIPLPSSSDDDTDSGNCSQTSSCNSATETANKMKTSGKFYWTRKPTTTEMFRSKKKHFVATMKTADKEQIPDSQSGYQRRKKILTSRRSRAIARHIQTKSKIPNYTPSEDEISQLLKEFTSSLPMFDKSYFLWLISYFLPIALHLELDIFKHLKDVVCVDIISYLTWESASESEEFEINSLNSADLQPVLRRMQLGVKAIRECLLALEARSSYVGKADGSYCQEQMNLFKFRASLANANDLRQLPLLQLRQFDPAIQNKKYLGDVITTNHVLLKTLEQAAGQPSAYNCNLDFGGHFEQFYSKVILNRYGSALDDFRTNDPFVNDCVFTLLRHVGVYRGRADLLCDPAILRPLGKIWEEGFNICQEWNDLIELIVNKFMRHYEANGCQAMKSPDRVVTASEKAETSQVKQGNSNPTKIESLRDQLVKSGFQKQLDWIQSCLLTSCSARLGTYAGQEFRHAIICLSMKMNVPCPIVPWTELEDSALRSQQFLHFLQRVGLFPDSYQPSLYPRIPRHWSADVLYSVALIFGPVHQQRIDFDLSRVRPIKLNIPDSAVDLQSNGQMMFNTPASNQSDEPVTGDNSSMSRADSLEVEKNDSSEDEEMECSDSSSSRKLTISPRNSSELRVPLDWSVHPDMGRQLSADGDVTFQMGSIGYEISRIFLT</sequence>
<dbReference type="GO" id="GO:0043111">
    <property type="term" value="P:replication fork arrest"/>
    <property type="evidence" value="ECO:0000318"/>
    <property type="project" value="GO_Central"/>
</dbReference>
<dbReference type="PhylomeDB" id="E9HAR2"/>
<protein>
    <submittedName>
        <fullName evidence="4">Putative TIMELESS/TIM-1 protein</fullName>
    </submittedName>
</protein>
<dbReference type="Pfam" id="PF05029">
    <property type="entry name" value="TIMELESS_C"/>
    <property type="match status" value="1"/>
</dbReference>
<proteinExistence type="inferred from homology"/>
<dbReference type="eggNOG" id="KOG1974">
    <property type="taxonomic scope" value="Eukaryota"/>
</dbReference>
<dbReference type="InterPro" id="IPR007725">
    <property type="entry name" value="TIMELESS_C"/>
</dbReference>
<feature type="compositionally biased region" description="Polar residues" evidence="2">
    <location>
        <begin position="249"/>
        <end position="263"/>
    </location>
</feature>
<dbReference type="GO" id="GO:0003677">
    <property type="term" value="F:DNA binding"/>
    <property type="evidence" value="ECO:0000318"/>
    <property type="project" value="GO_Central"/>
</dbReference>
<organism evidence="4 5">
    <name type="scientific">Daphnia pulex</name>
    <name type="common">Water flea</name>
    <dbReference type="NCBI Taxonomy" id="6669"/>
    <lineage>
        <taxon>Eukaryota</taxon>
        <taxon>Metazoa</taxon>
        <taxon>Ecdysozoa</taxon>
        <taxon>Arthropoda</taxon>
        <taxon>Crustacea</taxon>
        <taxon>Branchiopoda</taxon>
        <taxon>Diplostraca</taxon>
        <taxon>Cladocera</taxon>
        <taxon>Anomopoda</taxon>
        <taxon>Daphniidae</taxon>
        <taxon>Daphnia</taxon>
    </lineage>
</organism>
<evidence type="ECO:0000259" key="3">
    <source>
        <dbReference type="Pfam" id="PF05029"/>
    </source>
</evidence>
<dbReference type="GO" id="GO:0031298">
    <property type="term" value="C:replication fork protection complex"/>
    <property type="evidence" value="ECO:0000318"/>
    <property type="project" value="GO_Central"/>
</dbReference>
<dbReference type="Proteomes" id="UP000000305">
    <property type="component" value="Unassembled WGS sequence"/>
</dbReference>
<evidence type="ECO:0000313" key="4">
    <source>
        <dbReference type="EMBL" id="EFX71071.1"/>
    </source>
</evidence>
<keyword evidence="5" id="KW-1185">Reference proteome</keyword>
<dbReference type="OrthoDB" id="6429365at2759"/>
<dbReference type="HOGENOM" id="CLU_007646_0_0_1"/>
<comment type="similarity">
    <text evidence="1">Belongs to the timeless family.</text>
</comment>
<dbReference type="GO" id="GO:0000076">
    <property type="term" value="P:DNA replication checkpoint signaling"/>
    <property type="evidence" value="ECO:0000318"/>
    <property type="project" value="GO_Central"/>
</dbReference>
<dbReference type="PANTHER" id="PTHR22940">
    <property type="entry name" value="TIMEOUT/TIMELESS-2"/>
    <property type="match status" value="1"/>
</dbReference>
<evidence type="ECO:0000256" key="1">
    <source>
        <dbReference type="ARBA" id="ARBA00008174"/>
    </source>
</evidence>
<dbReference type="EMBL" id="GL732613">
    <property type="protein sequence ID" value="EFX71071.1"/>
    <property type="molecule type" value="Genomic_DNA"/>
</dbReference>
<reference evidence="4 5" key="1">
    <citation type="journal article" date="2011" name="Science">
        <title>The ecoresponsive genome of Daphnia pulex.</title>
        <authorList>
            <person name="Colbourne J.K."/>
            <person name="Pfrender M.E."/>
            <person name="Gilbert D."/>
            <person name="Thomas W.K."/>
            <person name="Tucker A."/>
            <person name="Oakley T.H."/>
            <person name="Tokishita S."/>
            <person name="Aerts A."/>
            <person name="Arnold G.J."/>
            <person name="Basu M.K."/>
            <person name="Bauer D.J."/>
            <person name="Caceres C.E."/>
            <person name="Carmel L."/>
            <person name="Casola C."/>
            <person name="Choi J.H."/>
            <person name="Detter J.C."/>
            <person name="Dong Q."/>
            <person name="Dusheyko S."/>
            <person name="Eads B.D."/>
            <person name="Frohlich T."/>
            <person name="Geiler-Samerotte K.A."/>
            <person name="Gerlach D."/>
            <person name="Hatcher P."/>
            <person name="Jogdeo S."/>
            <person name="Krijgsveld J."/>
            <person name="Kriventseva E.V."/>
            <person name="Kultz D."/>
            <person name="Laforsch C."/>
            <person name="Lindquist E."/>
            <person name="Lopez J."/>
            <person name="Manak J.R."/>
            <person name="Muller J."/>
            <person name="Pangilinan J."/>
            <person name="Patwardhan R.P."/>
            <person name="Pitluck S."/>
            <person name="Pritham E.J."/>
            <person name="Rechtsteiner A."/>
            <person name="Rho M."/>
            <person name="Rogozin I.B."/>
            <person name="Sakarya O."/>
            <person name="Salamov A."/>
            <person name="Schaack S."/>
            <person name="Shapiro H."/>
            <person name="Shiga Y."/>
            <person name="Skalitzky C."/>
            <person name="Smith Z."/>
            <person name="Souvorov A."/>
            <person name="Sung W."/>
            <person name="Tang Z."/>
            <person name="Tsuchiya D."/>
            <person name="Tu H."/>
            <person name="Vos H."/>
            <person name="Wang M."/>
            <person name="Wolf Y.I."/>
            <person name="Yamagata H."/>
            <person name="Yamada T."/>
            <person name="Ye Y."/>
            <person name="Shaw J.R."/>
            <person name="Andrews J."/>
            <person name="Crease T.J."/>
            <person name="Tang H."/>
            <person name="Lucas S.M."/>
            <person name="Robertson H.M."/>
            <person name="Bork P."/>
            <person name="Koonin E.V."/>
            <person name="Zdobnov E.M."/>
            <person name="Grigoriev I.V."/>
            <person name="Lynch M."/>
            <person name="Boore J.L."/>
        </authorList>
    </citation>
    <scope>NUCLEOTIDE SEQUENCE [LARGE SCALE GENOMIC DNA]</scope>
</reference>
<dbReference type="STRING" id="6669.E9HAR2"/>
<evidence type="ECO:0000256" key="2">
    <source>
        <dbReference type="SAM" id="MobiDB-lite"/>
    </source>
</evidence>
<dbReference type="InParanoid" id="E9HAR2"/>
<dbReference type="AlphaFoldDB" id="E9HAR2"/>
<feature type="region of interest" description="Disordered" evidence="2">
    <location>
        <begin position="796"/>
        <end position="851"/>
    </location>
</feature>
<dbReference type="GO" id="GO:0006281">
    <property type="term" value="P:DNA repair"/>
    <property type="evidence" value="ECO:0000318"/>
    <property type="project" value="GO_Central"/>
</dbReference>
<dbReference type="PANTHER" id="PTHR22940:SF5">
    <property type="entry name" value="PROTEIN TIMELESS"/>
    <property type="match status" value="1"/>
</dbReference>
<feature type="region of interest" description="Disordered" evidence="2">
    <location>
        <begin position="225"/>
        <end position="263"/>
    </location>
</feature>
<dbReference type="GO" id="GO:0009649">
    <property type="term" value="P:entrainment of circadian clock"/>
    <property type="evidence" value="ECO:0000318"/>
    <property type="project" value="GO_Central"/>
</dbReference>
<accession>E9HAR2</accession>